<dbReference type="Proteomes" id="UP001187734">
    <property type="component" value="Unassembled WGS sequence"/>
</dbReference>
<comment type="caution">
    <text evidence="1">The sequence shown here is derived from an EMBL/GenBank/DDBJ whole genome shotgun (WGS) entry which is preliminary data.</text>
</comment>
<dbReference type="AlphaFoldDB" id="A0AAE8SGE2"/>
<sequence length="499" mass="57841">MAVAPEARLRYEFPYRAEMPRECNINNPYLNSLLSLYLKPFHATQVIEPLLSDAKPSLWTSVCNDDELMRDLLIVLFRCEYQLTAAFHKNLLLEDMTARHTDFCSLLLVNVLLAYACASYSRFSNRVQYWNPGNFMYRFLAEAKRLWELEATIARIITIQPGIIFSVIHNLCGLDEIGQAYRIQAVALSHRLRIFDTVEEGQSERRRRGRQYTAWAVYNWEALSAFSFMLSPLIKKPPVWPLPNPLHYPSWYREVWVKYPSNHGLSASCVSEVFRARSLFRITTNEFFDAAYSEDSEVDIDLAYQLHFTINECSMYYHHLLLTIFEPLIDVATTKEPSPQKVVASAKRNLKTFVRLYYLRHGFEVMDLLIVIPLMLIGYDPIDAIKDGTPKEETETLRSALILITQGLYNQCRNHYLAQALFQVIHGRMRPQEVILLQSSMALEKDEVDPEPEMAVAVQSHWPVSVVKKQEDMKSHILGNLVKILGNFNVEEFPQRNML</sequence>
<evidence type="ECO:0000313" key="2">
    <source>
        <dbReference type="Proteomes" id="UP001187734"/>
    </source>
</evidence>
<dbReference type="PANTHER" id="PTHR47256">
    <property type="entry name" value="ZN(II)2CYS6 TRANSCRIPTION FACTOR (EUROFUNG)-RELATED"/>
    <property type="match status" value="1"/>
</dbReference>
<accession>A0AAE8SGE2</accession>
<name>A0AAE8SGE2_9HYPO</name>
<dbReference type="PANTHER" id="PTHR47256:SF1">
    <property type="entry name" value="ZN(II)2CYS6 TRANSCRIPTION FACTOR (EUROFUNG)"/>
    <property type="match status" value="1"/>
</dbReference>
<organism evidence="1 2">
    <name type="scientific">Fusarium torulosum</name>
    <dbReference type="NCBI Taxonomy" id="33205"/>
    <lineage>
        <taxon>Eukaryota</taxon>
        <taxon>Fungi</taxon>
        <taxon>Dikarya</taxon>
        <taxon>Ascomycota</taxon>
        <taxon>Pezizomycotina</taxon>
        <taxon>Sordariomycetes</taxon>
        <taxon>Hypocreomycetidae</taxon>
        <taxon>Hypocreales</taxon>
        <taxon>Nectriaceae</taxon>
        <taxon>Fusarium</taxon>
    </lineage>
</organism>
<dbReference type="CDD" id="cd12148">
    <property type="entry name" value="fungal_TF_MHR"/>
    <property type="match status" value="1"/>
</dbReference>
<dbReference type="InterPro" id="IPR053187">
    <property type="entry name" value="Notoamide_regulator"/>
</dbReference>
<reference evidence="1" key="1">
    <citation type="submission" date="2018-03" db="EMBL/GenBank/DDBJ databases">
        <authorList>
            <person name="Guldener U."/>
        </authorList>
    </citation>
    <scope>NUCLEOTIDE SEQUENCE</scope>
</reference>
<proteinExistence type="predicted"/>
<gene>
    <name evidence="1" type="ORF">FTOL_04024</name>
</gene>
<dbReference type="EMBL" id="ONZP01000116">
    <property type="protein sequence ID" value="SPJ74294.1"/>
    <property type="molecule type" value="Genomic_DNA"/>
</dbReference>
<keyword evidence="2" id="KW-1185">Reference proteome</keyword>
<protein>
    <submittedName>
        <fullName evidence="1">Related to nitrate assimilation regulatory protein nirA</fullName>
    </submittedName>
</protein>
<evidence type="ECO:0000313" key="1">
    <source>
        <dbReference type="EMBL" id="SPJ74294.1"/>
    </source>
</evidence>